<dbReference type="AlphaFoldDB" id="A0A1I8FBT5"/>
<evidence type="ECO:0000256" key="3">
    <source>
        <dbReference type="SAM" id="Phobius"/>
    </source>
</evidence>
<keyword evidence="3" id="KW-0472">Membrane</keyword>
<evidence type="ECO:0000313" key="5">
    <source>
        <dbReference type="WBParaSite" id="maker-unitig_27752-snap-gene-0.2-mRNA-1"/>
    </source>
</evidence>
<keyword evidence="4" id="KW-1185">Reference proteome</keyword>
<feature type="transmembrane region" description="Helical" evidence="3">
    <location>
        <begin position="232"/>
        <end position="255"/>
    </location>
</feature>
<feature type="transmembrane region" description="Helical" evidence="3">
    <location>
        <begin position="78"/>
        <end position="97"/>
    </location>
</feature>
<comment type="similarity">
    <text evidence="1">Belongs to the phospholipid scramblase family.</text>
</comment>
<evidence type="ECO:0000256" key="1">
    <source>
        <dbReference type="ARBA" id="ARBA00005350"/>
    </source>
</evidence>
<sequence>MSTAAGSPHSGKRHVLRPAVQIGVSVECSARRRGSPFCCWRSCPCPGWCSTQFWRANRDSACCRNGLRTPGAEKTRRYLTLFLSVLCLYSCLFYPWMMLMECAKASARQGAAALVAYVYMARGFSNALLRWPVRTQPAATDCIRSRLLCALPDQPVLLLQPALPVLFHGSPGSRPSASRLVITSPADSGGRLTNPAESPAGLVLMNLAFSLWPAWCRRLLLSIVTDSLGGNFLPAFVCCCAFAVLGVLLSLTLAVRLPCGGGGGGGGGDAAGVDVGGGGTVSENETVSIDWTLQLTAFFFTPATLGGGGGKHGGAEAPGRENGGRSFTERAQQPAARMTRSRLFGVSARVGHFAQKPLGKGMDNKVQQWPRKQRSSRRQQQPVTIPAITVMSGIEMQNKYVVRNSMGQQVYYAKECGLRPNGGEPRSVQPVERGVRQRELQLAVVELHGAQSTRIGLGGHRVGGENAHLIERRLRHRFGGQAAADNAPPTPASSGSAADHSAPFELAIEDNMGNELFSCCKCCFDEVTVEAPPGVKVGKVTQVYGACQIRYNIIDERDNTVFIIDGPSYCKCYCPGDDIPFNLFAKDSGLEIGRVSKQWSNLMQEYFTDADNFGIAFPLDLDVKLKGVVLGACFLIDFMFFEQGGRSHH</sequence>
<keyword evidence="3" id="KW-0812">Transmembrane</keyword>
<accession>A0A1I8FBT5</accession>
<keyword evidence="3" id="KW-1133">Transmembrane helix</keyword>
<dbReference type="WBParaSite" id="maker-unitig_27752-snap-gene-0.2-mRNA-1">
    <property type="protein sequence ID" value="maker-unitig_27752-snap-gene-0.2-mRNA-1"/>
    <property type="gene ID" value="maker-unitig_27752-snap-gene-0.2"/>
</dbReference>
<feature type="region of interest" description="Disordered" evidence="2">
    <location>
        <begin position="356"/>
        <end position="381"/>
    </location>
</feature>
<dbReference type="InterPro" id="IPR005552">
    <property type="entry name" value="Scramblase"/>
</dbReference>
<protein>
    <submittedName>
        <fullName evidence="5">Phospholipid scramblase</fullName>
    </submittedName>
</protein>
<dbReference type="Pfam" id="PF03803">
    <property type="entry name" value="Scramblase"/>
    <property type="match status" value="1"/>
</dbReference>
<proteinExistence type="inferred from homology"/>
<dbReference type="GO" id="GO:0005886">
    <property type="term" value="C:plasma membrane"/>
    <property type="evidence" value="ECO:0007669"/>
    <property type="project" value="TreeGrafter"/>
</dbReference>
<dbReference type="PANTHER" id="PTHR23248:SF9">
    <property type="entry name" value="PHOSPHOLIPID SCRAMBLASE"/>
    <property type="match status" value="1"/>
</dbReference>
<name>A0A1I8FBT5_9PLAT</name>
<feature type="region of interest" description="Disordered" evidence="2">
    <location>
        <begin position="308"/>
        <end position="336"/>
    </location>
</feature>
<reference evidence="5" key="1">
    <citation type="submission" date="2016-11" db="UniProtKB">
        <authorList>
            <consortium name="WormBaseParasite"/>
        </authorList>
    </citation>
    <scope>IDENTIFICATION</scope>
</reference>
<evidence type="ECO:0000313" key="4">
    <source>
        <dbReference type="Proteomes" id="UP000095280"/>
    </source>
</evidence>
<dbReference type="PANTHER" id="PTHR23248">
    <property type="entry name" value="PHOSPHOLIPID SCRAMBLASE-RELATED"/>
    <property type="match status" value="1"/>
</dbReference>
<dbReference type="Proteomes" id="UP000095280">
    <property type="component" value="Unplaced"/>
</dbReference>
<organism evidence="4 5">
    <name type="scientific">Macrostomum lignano</name>
    <dbReference type="NCBI Taxonomy" id="282301"/>
    <lineage>
        <taxon>Eukaryota</taxon>
        <taxon>Metazoa</taxon>
        <taxon>Spiralia</taxon>
        <taxon>Lophotrochozoa</taxon>
        <taxon>Platyhelminthes</taxon>
        <taxon>Rhabditophora</taxon>
        <taxon>Macrostomorpha</taxon>
        <taxon>Macrostomida</taxon>
        <taxon>Macrostomidae</taxon>
        <taxon>Macrostomum</taxon>
    </lineage>
</organism>
<dbReference type="GO" id="GO:0017128">
    <property type="term" value="F:phospholipid scramblase activity"/>
    <property type="evidence" value="ECO:0007669"/>
    <property type="project" value="InterPro"/>
</dbReference>
<evidence type="ECO:0000256" key="2">
    <source>
        <dbReference type="SAM" id="MobiDB-lite"/>
    </source>
</evidence>